<feature type="region of interest" description="Disordered" evidence="1">
    <location>
        <begin position="1"/>
        <end position="42"/>
    </location>
</feature>
<dbReference type="AlphaFoldDB" id="A0A2S9ZVV3"/>
<dbReference type="OrthoDB" id="10449242at2759"/>
<dbReference type="Proteomes" id="UP000239560">
    <property type="component" value="Unassembled WGS sequence"/>
</dbReference>
<evidence type="ECO:0000313" key="2">
    <source>
        <dbReference type="EMBL" id="PRQ69885.1"/>
    </source>
</evidence>
<organism evidence="2 3">
    <name type="scientific">Rhodotorula toruloides</name>
    <name type="common">Yeast</name>
    <name type="synonym">Rhodosporidium toruloides</name>
    <dbReference type="NCBI Taxonomy" id="5286"/>
    <lineage>
        <taxon>Eukaryota</taxon>
        <taxon>Fungi</taxon>
        <taxon>Dikarya</taxon>
        <taxon>Basidiomycota</taxon>
        <taxon>Pucciniomycotina</taxon>
        <taxon>Microbotryomycetes</taxon>
        <taxon>Sporidiobolales</taxon>
        <taxon>Sporidiobolaceae</taxon>
        <taxon>Rhodotorula</taxon>
    </lineage>
</organism>
<evidence type="ECO:0000256" key="1">
    <source>
        <dbReference type="SAM" id="MobiDB-lite"/>
    </source>
</evidence>
<dbReference type="EMBL" id="LCTV02000017">
    <property type="protein sequence ID" value="PRQ69885.1"/>
    <property type="molecule type" value="Genomic_DNA"/>
</dbReference>
<evidence type="ECO:0000313" key="3">
    <source>
        <dbReference type="Proteomes" id="UP000239560"/>
    </source>
</evidence>
<name>A0A2S9ZVV3_RHOTO</name>
<gene>
    <name evidence="2" type="ORF">AAT19DRAFT_11538</name>
</gene>
<proteinExistence type="predicted"/>
<protein>
    <submittedName>
        <fullName evidence="2">Uncharacterized protein</fullName>
    </submittedName>
</protein>
<feature type="region of interest" description="Disordered" evidence="1">
    <location>
        <begin position="80"/>
        <end position="102"/>
    </location>
</feature>
<reference evidence="2 3" key="1">
    <citation type="journal article" date="2018" name="Elife">
        <title>Functional genomics of lipid metabolism in the oleaginous yeast Rhodosporidium toruloides.</title>
        <authorList>
            <person name="Coradetti S.T."/>
            <person name="Pinel D."/>
            <person name="Geiselman G."/>
            <person name="Ito M."/>
            <person name="Mondo S."/>
            <person name="Reilly M.C."/>
            <person name="Cheng Y.F."/>
            <person name="Bauer S."/>
            <person name="Grigoriev I."/>
            <person name="Gladden J.M."/>
            <person name="Simmons B.A."/>
            <person name="Brem R."/>
            <person name="Arkin A.P."/>
            <person name="Skerker J.M."/>
        </authorList>
    </citation>
    <scope>NUCLEOTIDE SEQUENCE [LARGE SCALE GENOMIC DNA]</scope>
    <source>
        <strain evidence="2 3">NBRC 0880</strain>
    </source>
</reference>
<accession>A0A2S9ZVV3</accession>
<sequence length="310" mass="32835">MSTLSSLQGRRPGARRLQLHRRAAVRSGKGQGEGGSEAFALGGAASWRRRRRRCDARCRCRCIRDARTQREVDPFFLPSPASSSSSFASASTPASSSSSSCPSPVLYAAPAFKQRAQRFNLPAPIPVAPLSSTLPAFLATTSPSFGATSLPSKQVPEVDAATLLRQLDAAYPFVIATSPESYAAPLPEPHSPVSSASLSSFHSGEDASSTYSSVSGSPFSLYDDLDFALALSSAPSYPPQPAPFNDYNSLPLFTGPPQLSYDAQPHPAAPLLPSTAFFVDHSNPFLPTAHDGDKTLALPLFGSTPAYQWS</sequence>
<comment type="caution">
    <text evidence="2">The sequence shown here is derived from an EMBL/GenBank/DDBJ whole genome shotgun (WGS) entry which is preliminary data.</text>
</comment>
<feature type="compositionally biased region" description="Basic residues" evidence="1">
    <location>
        <begin position="12"/>
        <end position="24"/>
    </location>
</feature>